<protein>
    <submittedName>
        <fullName evidence="1">Uncharacterized protein</fullName>
    </submittedName>
</protein>
<reference evidence="1 2" key="1">
    <citation type="submission" date="2020-04" db="EMBL/GenBank/DDBJ databases">
        <title>Characterization and engineering of Streptomyces griseofuscus DSM40191 as a potential heterologous host for expression of BGCs.</title>
        <authorList>
            <person name="Gren T."/>
            <person name="Whitford C.M."/>
            <person name="Mohite O.S."/>
            <person name="Joergensen T.S."/>
            <person name="Nielsen J.B."/>
            <person name="Lee S.Y."/>
            <person name="Weber T."/>
        </authorList>
    </citation>
    <scope>NUCLEOTIDE SEQUENCE [LARGE SCALE GENOMIC DNA]</scope>
    <source>
        <strain evidence="1 2">DSM 40191</strain>
    </source>
</reference>
<name>A0A7H1Q3P7_9ACTN</name>
<dbReference type="AlphaFoldDB" id="A0A7H1Q3P7"/>
<evidence type="ECO:0000313" key="2">
    <source>
        <dbReference type="Proteomes" id="UP000516422"/>
    </source>
</evidence>
<dbReference type="KEGG" id="sgf:HEP81_04655"/>
<dbReference type="GeneID" id="91464205"/>
<dbReference type="RefSeq" id="WP_157854368.1">
    <property type="nucleotide sequence ID" value="NZ_CP051006.1"/>
</dbReference>
<organism evidence="1 2">
    <name type="scientific">Streptomyces griseofuscus</name>
    <dbReference type="NCBI Taxonomy" id="146922"/>
    <lineage>
        <taxon>Bacteria</taxon>
        <taxon>Bacillati</taxon>
        <taxon>Actinomycetota</taxon>
        <taxon>Actinomycetes</taxon>
        <taxon>Kitasatosporales</taxon>
        <taxon>Streptomycetaceae</taxon>
        <taxon>Streptomyces</taxon>
    </lineage>
</organism>
<evidence type="ECO:0000313" key="1">
    <source>
        <dbReference type="EMBL" id="QNT94927.1"/>
    </source>
</evidence>
<gene>
    <name evidence="1" type="ORF">HEP81_04655</name>
</gene>
<proteinExistence type="predicted"/>
<dbReference type="EMBL" id="CP051006">
    <property type="protein sequence ID" value="QNT94927.1"/>
    <property type="molecule type" value="Genomic_DNA"/>
</dbReference>
<accession>A0A7H1Q3P7</accession>
<sequence>MKLPRVHCRECQRPIAAGPVAGSLSKGRLCRHDPPDRRARYGDSLVSCPGSLAIVDLPRPAEQLEFMEAGEGQELDEMPVGPLGTVALF</sequence>
<dbReference type="Proteomes" id="UP000516422">
    <property type="component" value="Chromosome"/>
</dbReference>